<reference evidence="3 4" key="1">
    <citation type="submission" date="2024-04" db="EMBL/GenBank/DDBJ databases">
        <title>Isolation of an actinomycete strain from pig manure.</title>
        <authorList>
            <person name="Gong T."/>
            <person name="Yu Z."/>
            <person name="An M."/>
            <person name="Wei C."/>
            <person name="Yang W."/>
            <person name="Liu L."/>
        </authorList>
    </citation>
    <scope>NUCLEOTIDE SEQUENCE [LARGE SCALE GENOMIC DNA]</scope>
    <source>
        <strain evidence="3 4">ZF39</strain>
    </source>
</reference>
<protein>
    <submittedName>
        <fullName evidence="3">Alpha/beta fold hydrolase</fullName>
    </submittedName>
</protein>
<dbReference type="PRINTS" id="PR00111">
    <property type="entry name" value="ABHYDROLASE"/>
</dbReference>
<dbReference type="InterPro" id="IPR000073">
    <property type="entry name" value="AB_hydrolase_1"/>
</dbReference>
<evidence type="ECO:0000313" key="3">
    <source>
        <dbReference type="EMBL" id="XAN08700.1"/>
    </source>
</evidence>
<feature type="domain" description="AB hydrolase-1" evidence="2">
    <location>
        <begin position="21"/>
        <end position="254"/>
    </location>
</feature>
<dbReference type="Gene3D" id="3.40.50.1820">
    <property type="entry name" value="alpha/beta hydrolase"/>
    <property type="match status" value="1"/>
</dbReference>
<dbReference type="InterPro" id="IPR000639">
    <property type="entry name" value="Epox_hydrolase-like"/>
</dbReference>
<dbReference type="PRINTS" id="PR00412">
    <property type="entry name" value="EPOXHYDRLASE"/>
</dbReference>
<evidence type="ECO:0000313" key="4">
    <source>
        <dbReference type="Proteomes" id="UP001442841"/>
    </source>
</evidence>
<dbReference type="GO" id="GO:0016787">
    <property type="term" value="F:hydrolase activity"/>
    <property type="evidence" value="ECO:0007669"/>
    <property type="project" value="UniProtKB-KW"/>
</dbReference>
<keyword evidence="1 3" id="KW-0378">Hydrolase</keyword>
<keyword evidence="4" id="KW-1185">Reference proteome</keyword>
<dbReference type="SUPFAM" id="SSF53474">
    <property type="entry name" value="alpha/beta-Hydrolases"/>
    <property type="match status" value="1"/>
</dbReference>
<proteinExistence type="predicted"/>
<organism evidence="3 4">
    <name type="scientific">Ammonicoccus fulvus</name>
    <dbReference type="NCBI Taxonomy" id="3138240"/>
    <lineage>
        <taxon>Bacteria</taxon>
        <taxon>Bacillati</taxon>
        <taxon>Actinomycetota</taxon>
        <taxon>Actinomycetes</taxon>
        <taxon>Propionibacteriales</taxon>
        <taxon>Propionibacteriaceae</taxon>
        <taxon>Ammonicoccus</taxon>
    </lineage>
</organism>
<gene>
    <name evidence="3" type="ORF">AADG42_15765</name>
</gene>
<evidence type="ECO:0000259" key="2">
    <source>
        <dbReference type="Pfam" id="PF00561"/>
    </source>
</evidence>
<sequence>MPTYHHDGLTFDYRDEGTGEPVVLLHGFPEDSASWDAVVPLLHATGLRTLAPDQRGYSPGAVPKRRRDYAIRTLVGDVIGLLDATGIERAHVVGHDWGGGVAWMTALWHPDRVASLVSLASPHPAALMWSYRHTTQGLRSWYMGTFQLPWLPERLLARDLARTLRSSGMKAEIAERYARRFADPASLTGPMNWYRGMPFSGRMGDPMVRVPTTYVWGRRDGFLGPEAARKTADFVEADYRFVELDATHWLPENDPDPVAAEIIARVAGG</sequence>
<dbReference type="InterPro" id="IPR029058">
    <property type="entry name" value="AB_hydrolase_fold"/>
</dbReference>
<name>A0ABZ3FSH2_9ACTN</name>
<dbReference type="Pfam" id="PF00561">
    <property type="entry name" value="Abhydrolase_1"/>
    <property type="match status" value="1"/>
</dbReference>
<accession>A0ABZ3FSH2</accession>
<dbReference type="Proteomes" id="UP001442841">
    <property type="component" value="Chromosome"/>
</dbReference>
<dbReference type="RefSeq" id="WP_425310129.1">
    <property type="nucleotide sequence ID" value="NZ_CP154795.1"/>
</dbReference>
<dbReference type="PANTHER" id="PTHR43329">
    <property type="entry name" value="EPOXIDE HYDROLASE"/>
    <property type="match status" value="1"/>
</dbReference>
<evidence type="ECO:0000256" key="1">
    <source>
        <dbReference type="ARBA" id="ARBA00022801"/>
    </source>
</evidence>
<dbReference type="EMBL" id="CP154795">
    <property type="protein sequence ID" value="XAN08700.1"/>
    <property type="molecule type" value="Genomic_DNA"/>
</dbReference>